<reference evidence="1" key="1">
    <citation type="submission" date="2023-07" db="EMBL/GenBank/DDBJ databases">
        <authorList>
            <person name="Kim M.K."/>
        </authorList>
    </citation>
    <scope>NUCLEOTIDE SEQUENCE</scope>
    <source>
        <strain evidence="1">ASUV-10-1</strain>
    </source>
</reference>
<evidence type="ECO:0000313" key="2">
    <source>
        <dbReference type="Proteomes" id="UP001176429"/>
    </source>
</evidence>
<accession>A0ABT9BGZ2</accession>
<comment type="caution">
    <text evidence="1">The sequence shown here is derived from an EMBL/GenBank/DDBJ whole genome shotgun (WGS) entry which is preliminary data.</text>
</comment>
<dbReference type="EMBL" id="JAUQSY010000021">
    <property type="protein sequence ID" value="MDO7877534.1"/>
    <property type="molecule type" value="Genomic_DNA"/>
</dbReference>
<organism evidence="1 2">
    <name type="scientific">Hymenobacter aranciens</name>
    <dbReference type="NCBI Taxonomy" id="3063996"/>
    <lineage>
        <taxon>Bacteria</taxon>
        <taxon>Pseudomonadati</taxon>
        <taxon>Bacteroidota</taxon>
        <taxon>Cytophagia</taxon>
        <taxon>Cytophagales</taxon>
        <taxon>Hymenobacteraceae</taxon>
        <taxon>Hymenobacter</taxon>
    </lineage>
</organism>
<name>A0ABT9BGZ2_9BACT</name>
<gene>
    <name evidence="1" type="ORF">Q5H93_22535</name>
</gene>
<sequence>MQALIRSETALPNLPSASGIEVVDDTAYIIGDDAPYLYQLDANRLTATGRIQLLPPAEVINGRLPKPTKPDLECLAHLVWPGQGPGLLLLGSGSLPTRERGWWVPLAAPAAGQPEPLNLSALYTLLRPHLPPGTVLNLEAATVAPTGSGPVLLLFQRGIGAGAAAQVFQLPMEPTLAYLRGAQQPVPPVRVRAFGLPNIGGKLAGFSGASAFGSRVFVSASVEDTLDPVLDGAVLGSFVGIVDVAAGRVDFAPLTWADGRPFAGKVEGVAVRRKLGEKHWEALLVTDDDAGGSTALVVELRQG</sequence>
<evidence type="ECO:0000313" key="1">
    <source>
        <dbReference type="EMBL" id="MDO7877534.1"/>
    </source>
</evidence>
<dbReference type="RefSeq" id="WP_305008973.1">
    <property type="nucleotide sequence ID" value="NZ_JAUQSY010000021.1"/>
</dbReference>
<dbReference type="Proteomes" id="UP001176429">
    <property type="component" value="Unassembled WGS sequence"/>
</dbReference>
<protein>
    <submittedName>
        <fullName evidence="1">Uncharacterized protein</fullName>
    </submittedName>
</protein>
<proteinExistence type="predicted"/>
<dbReference type="InterPro" id="IPR053851">
    <property type="entry name" value="DUF6929"/>
</dbReference>
<dbReference type="Pfam" id="PF22000">
    <property type="entry name" value="DUF6929"/>
    <property type="match status" value="1"/>
</dbReference>
<keyword evidence="2" id="KW-1185">Reference proteome</keyword>